<evidence type="ECO:0000313" key="1">
    <source>
        <dbReference type="EMBL" id="PVE04344.1"/>
    </source>
</evidence>
<name>A0A2T7SNI5_9ACTN</name>
<dbReference type="STRING" id="1440053.GCA_000718095_04290"/>
<dbReference type="EMBL" id="AZSP01000391">
    <property type="protein sequence ID" value="PVE04344.1"/>
    <property type="molecule type" value="Genomic_DNA"/>
</dbReference>
<evidence type="ECO:0008006" key="3">
    <source>
        <dbReference type="Google" id="ProtNLM"/>
    </source>
</evidence>
<dbReference type="OrthoDB" id="3870696at2"/>
<dbReference type="Proteomes" id="UP000245992">
    <property type="component" value="Unassembled WGS sequence"/>
</dbReference>
<evidence type="ECO:0000313" key="2">
    <source>
        <dbReference type="Proteomes" id="UP000245992"/>
    </source>
</evidence>
<comment type="caution">
    <text evidence="1">The sequence shown here is derived from an EMBL/GenBank/DDBJ whole genome shotgun (WGS) entry which is preliminary data.</text>
</comment>
<keyword evidence="2" id="KW-1185">Reference proteome</keyword>
<sequence length="136" mass="14504">MEVELAALATSGATTVVALMATEGWNAVRSRVAALLQRGSRAQEDPNRVEGELELERREVADRDGDDAAVIADLEAVWRIRLRQLLREDPSASAALRELIAENSPARGAVHNTISGGGFQQGVIQTGSIHGDVHLG</sequence>
<proteinExistence type="predicted"/>
<organism evidence="1 2">
    <name type="scientific">Streptomyces scopuliridis RB72</name>
    <dbReference type="NCBI Taxonomy" id="1440053"/>
    <lineage>
        <taxon>Bacteria</taxon>
        <taxon>Bacillati</taxon>
        <taxon>Actinomycetota</taxon>
        <taxon>Actinomycetes</taxon>
        <taxon>Kitasatosporales</taxon>
        <taxon>Streptomycetaceae</taxon>
        <taxon>Streptomyces</taxon>
    </lineage>
</organism>
<accession>A0A2T7SNI5</accession>
<gene>
    <name evidence="1" type="ORF">Y717_12610</name>
</gene>
<protein>
    <recommendedName>
        <fullName evidence="3">CchlP</fullName>
    </recommendedName>
</protein>
<reference evidence="1 2" key="1">
    <citation type="submission" date="2013-12" db="EMBL/GenBank/DDBJ databases">
        <title>Annotated genome of Streptomyces scopuliridis.</title>
        <authorList>
            <person name="Olson J.B."/>
        </authorList>
    </citation>
    <scope>NUCLEOTIDE SEQUENCE [LARGE SCALE GENOMIC DNA]</scope>
    <source>
        <strain evidence="1 2">RB72</strain>
    </source>
</reference>
<dbReference type="AlphaFoldDB" id="A0A2T7SNI5"/>
<dbReference type="RefSeq" id="WP_030353298.1">
    <property type="nucleotide sequence ID" value="NZ_AZSP01000391.1"/>
</dbReference>